<sequence length="69" mass="8112">MPHFIPSINNIGTTANSSQTHIYDIINHITTFKERYIQKQGVKTGIRTNSSGNRLESWNNRRRYNFLFL</sequence>
<organism evidence="1">
    <name type="scientific">viral metagenome</name>
    <dbReference type="NCBI Taxonomy" id="1070528"/>
    <lineage>
        <taxon>unclassified sequences</taxon>
        <taxon>metagenomes</taxon>
        <taxon>organismal metagenomes</taxon>
    </lineage>
</organism>
<dbReference type="AlphaFoldDB" id="A0A6C0II21"/>
<name>A0A6C0II21_9ZZZZ</name>
<dbReference type="EMBL" id="MN740175">
    <property type="protein sequence ID" value="QHT92066.1"/>
    <property type="molecule type" value="Genomic_DNA"/>
</dbReference>
<accession>A0A6C0II21</accession>
<reference evidence="1" key="1">
    <citation type="journal article" date="2020" name="Nature">
        <title>Giant virus diversity and host interactions through global metagenomics.</title>
        <authorList>
            <person name="Schulz F."/>
            <person name="Roux S."/>
            <person name="Paez-Espino D."/>
            <person name="Jungbluth S."/>
            <person name="Walsh D.A."/>
            <person name="Denef V.J."/>
            <person name="McMahon K.D."/>
            <person name="Konstantinidis K.T."/>
            <person name="Eloe-Fadrosh E.A."/>
            <person name="Kyrpides N.C."/>
            <person name="Woyke T."/>
        </authorList>
    </citation>
    <scope>NUCLEOTIDE SEQUENCE</scope>
    <source>
        <strain evidence="1">GVMAG-M-3300023184-86</strain>
    </source>
</reference>
<protein>
    <submittedName>
        <fullName evidence="1">Uncharacterized protein</fullName>
    </submittedName>
</protein>
<proteinExistence type="predicted"/>
<evidence type="ECO:0000313" key="1">
    <source>
        <dbReference type="EMBL" id="QHT92066.1"/>
    </source>
</evidence>